<evidence type="ECO:0000313" key="2">
    <source>
        <dbReference type="EMBL" id="KAG2224819.1"/>
    </source>
</evidence>
<feature type="compositionally biased region" description="Acidic residues" evidence="1">
    <location>
        <begin position="94"/>
        <end position="106"/>
    </location>
</feature>
<organism evidence="2 3">
    <name type="scientific">Circinella minor</name>
    <dbReference type="NCBI Taxonomy" id="1195481"/>
    <lineage>
        <taxon>Eukaryota</taxon>
        <taxon>Fungi</taxon>
        <taxon>Fungi incertae sedis</taxon>
        <taxon>Mucoromycota</taxon>
        <taxon>Mucoromycotina</taxon>
        <taxon>Mucoromycetes</taxon>
        <taxon>Mucorales</taxon>
        <taxon>Lichtheimiaceae</taxon>
        <taxon>Circinella</taxon>
    </lineage>
</organism>
<sequence length="238" mass="27249">MTPLSGRISTNENIPHQEQQHEDETIFAQPIPRSKPIQVPSPLWPRQSVNKEKQSPSSFELLQQHVHQISQQSNGKEGNIVSSGASGLERESNYSDEDMSNDDDDQQFIKCIASSPNDNETTNHPLESILIHHPSSVPNDVNPPRGTPFFDATDATMAPPPRPQTTVHFSNSPPQVFQYPPSEEYRHYMEKMNNNNENKGRVMLLPWPEEENEAYKKEQEEKEKKMQARLQKINEAWI</sequence>
<evidence type="ECO:0000256" key="1">
    <source>
        <dbReference type="SAM" id="MobiDB-lite"/>
    </source>
</evidence>
<dbReference type="Proteomes" id="UP000646827">
    <property type="component" value="Unassembled WGS sequence"/>
</dbReference>
<reference evidence="2 3" key="1">
    <citation type="submission" date="2020-12" db="EMBL/GenBank/DDBJ databases">
        <title>Metabolic potential, ecology and presence of endohyphal bacteria is reflected in genomic diversity of Mucoromycotina.</title>
        <authorList>
            <person name="Muszewska A."/>
            <person name="Okrasinska A."/>
            <person name="Steczkiewicz K."/>
            <person name="Drgas O."/>
            <person name="Orlowska M."/>
            <person name="Perlinska-Lenart U."/>
            <person name="Aleksandrzak-Piekarczyk T."/>
            <person name="Szatraj K."/>
            <person name="Zielenkiewicz U."/>
            <person name="Pilsyk S."/>
            <person name="Malc E."/>
            <person name="Mieczkowski P."/>
            <person name="Kruszewska J.S."/>
            <person name="Biernat P."/>
            <person name="Pawlowska J."/>
        </authorList>
    </citation>
    <scope>NUCLEOTIDE SEQUENCE [LARGE SCALE GENOMIC DNA]</scope>
    <source>
        <strain evidence="2 3">CBS 142.35</strain>
    </source>
</reference>
<keyword evidence="3" id="KW-1185">Reference proteome</keyword>
<protein>
    <submittedName>
        <fullName evidence="2">Uncharacterized protein</fullName>
    </submittedName>
</protein>
<dbReference type="AlphaFoldDB" id="A0A8H7S718"/>
<feature type="compositionally biased region" description="Polar residues" evidence="1">
    <location>
        <begin position="55"/>
        <end position="85"/>
    </location>
</feature>
<feature type="region of interest" description="Disordered" evidence="1">
    <location>
        <begin position="1"/>
        <end position="177"/>
    </location>
</feature>
<feature type="compositionally biased region" description="Polar residues" evidence="1">
    <location>
        <begin position="7"/>
        <end position="17"/>
    </location>
</feature>
<name>A0A8H7S718_9FUNG</name>
<dbReference type="OrthoDB" id="2267431at2759"/>
<gene>
    <name evidence="2" type="ORF">INT45_005343</name>
</gene>
<accession>A0A8H7S718</accession>
<proteinExistence type="predicted"/>
<dbReference type="EMBL" id="JAEPRB010000037">
    <property type="protein sequence ID" value="KAG2224819.1"/>
    <property type="molecule type" value="Genomic_DNA"/>
</dbReference>
<comment type="caution">
    <text evidence="2">The sequence shown here is derived from an EMBL/GenBank/DDBJ whole genome shotgun (WGS) entry which is preliminary data.</text>
</comment>
<feature type="compositionally biased region" description="Polar residues" evidence="1">
    <location>
        <begin position="114"/>
        <end position="125"/>
    </location>
</feature>
<feature type="compositionally biased region" description="Polar residues" evidence="1">
    <location>
        <begin position="164"/>
        <end position="175"/>
    </location>
</feature>
<evidence type="ECO:0000313" key="3">
    <source>
        <dbReference type="Proteomes" id="UP000646827"/>
    </source>
</evidence>